<organism evidence="1 2">
    <name type="scientific">Caerostris extrusa</name>
    <name type="common">Bark spider</name>
    <name type="synonym">Caerostris bankana</name>
    <dbReference type="NCBI Taxonomy" id="172846"/>
    <lineage>
        <taxon>Eukaryota</taxon>
        <taxon>Metazoa</taxon>
        <taxon>Ecdysozoa</taxon>
        <taxon>Arthropoda</taxon>
        <taxon>Chelicerata</taxon>
        <taxon>Arachnida</taxon>
        <taxon>Araneae</taxon>
        <taxon>Araneomorphae</taxon>
        <taxon>Entelegynae</taxon>
        <taxon>Araneoidea</taxon>
        <taxon>Araneidae</taxon>
        <taxon>Caerostris</taxon>
    </lineage>
</organism>
<proteinExistence type="predicted"/>
<dbReference type="AlphaFoldDB" id="A0AAV4NVX1"/>
<accession>A0AAV4NVX1</accession>
<dbReference type="Proteomes" id="UP001054945">
    <property type="component" value="Unassembled WGS sequence"/>
</dbReference>
<evidence type="ECO:0000313" key="2">
    <source>
        <dbReference type="Proteomes" id="UP001054945"/>
    </source>
</evidence>
<evidence type="ECO:0000313" key="1">
    <source>
        <dbReference type="EMBL" id="GIX89050.1"/>
    </source>
</evidence>
<name>A0AAV4NVX1_CAEEX</name>
<reference evidence="1 2" key="1">
    <citation type="submission" date="2021-06" db="EMBL/GenBank/DDBJ databases">
        <title>Caerostris extrusa draft genome.</title>
        <authorList>
            <person name="Kono N."/>
            <person name="Arakawa K."/>
        </authorList>
    </citation>
    <scope>NUCLEOTIDE SEQUENCE [LARGE SCALE GENOMIC DNA]</scope>
</reference>
<sequence length="103" mass="11563">MSTKNLILRNVFSSSSSQDEFFTIYGNDIHDTGNNLKAVRNTIRFYKRSREVSHLMQSSVILRFATCPPIILGVISLDDNINAISLKVQTESQLDGHFTTRAG</sequence>
<comment type="caution">
    <text evidence="1">The sequence shown here is derived from an EMBL/GenBank/DDBJ whole genome shotgun (WGS) entry which is preliminary data.</text>
</comment>
<keyword evidence="2" id="KW-1185">Reference proteome</keyword>
<protein>
    <submittedName>
        <fullName evidence="1">Uncharacterized protein</fullName>
    </submittedName>
</protein>
<dbReference type="EMBL" id="BPLR01021387">
    <property type="protein sequence ID" value="GIX89050.1"/>
    <property type="molecule type" value="Genomic_DNA"/>
</dbReference>
<gene>
    <name evidence="1" type="ORF">CEXT_178191</name>
</gene>